<keyword evidence="7 10" id="KW-0238">DNA-binding</keyword>
<dbReference type="RefSeq" id="WP_072865988.1">
    <property type="nucleotide sequence ID" value="NZ_FQUI01000053.1"/>
</dbReference>
<dbReference type="EMBL" id="FQUI01000053">
    <property type="protein sequence ID" value="SHF25629.1"/>
    <property type="molecule type" value="Genomic_DNA"/>
</dbReference>
<evidence type="ECO:0000256" key="9">
    <source>
        <dbReference type="ARBA" id="ARBA00038592"/>
    </source>
</evidence>
<dbReference type="AlphaFoldDB" id="A0A1M5A5N0"/>
<keyword evidence="2 10" id="KW-0479">Metal-binding</keyword>
<evidence type="ECO:0000256" key="8">
    <source>
        <dbReference type="ARBA" id="ARBA00023211"/>
    </source>
</evidence>
<dbReference type="Proteomes" id="UP000184334">
    <property type="component" value="Unassembled WGS sequence"/>
</dbReference>
<sequence>MVIYITEQGAVLSKKQGRLIISKNKNIISEIPLNKIEKVNLMGNISLTTPIINYFLDKKIEVIFMTQTGKYRGKLYTDEYRNVLLRLEQYKRSQDEEFKLKISKSIVIGKLKNSYDFLLSRSKYLPKGGLSKELAAIRKTIEKVEKGKNIDEVRGFEGIGTKYYFQGYKKLIKNKDFKFEKRTLHPPRDPISAMLSFGYYFLYNEVMAAINIVGLDPYFGNLHTIDISKKSLLFDLVEEFRNIIIDNFVLNLVNRNEITIKDFKKKEKEIIHFTDNGLKKFISKYETVLSQKMKYHLDNEINYIRTIFQKQARHYARVVLGDEKEYIPFYRVGI</sequence>
<comment type="cofactor">
    <cofactor evidence="10">
        <name>Mg(2+)</name>
        <dbReference type="ChEBI" id="CHEBI:18420"/>
    </cofactor>
    <cofactor evidence="10">
        <name>Mn(2+)</name>
        <dbReference type="ChEBI" id="CHEBI:29035"/>
    </cofactor>
</comment>
<dbReference type="HAMAP" id="MF_01470">
    <property type="entry name" value="Cas1"/>
    <property type="match status" value="1"/>
</dbReference>
<dbReference type="NCBIfam" id="TIGR00287">
    <property type="entry name" value="cas1"/>
    <property type="match status" value="1"/>
</dbReference>
<keyword evidence="1 10" id="KW-0540">Nuclease</keyword>
<dbReference type="OrthoDB" id="9803119at2"/>
<keyword evidence="8 10" id="KW-0464">Manganese</keyword>
<keyword evidence="12" id="KW-1185">Reference proteome</keyword>
<dbReference type="PANTHER" id="PTHR34353">
    <property type="entry name" value="CRISPR-ASSOCIATED ENDONUCLEASE CAS1 1"/>
    <property type="match status" value="1"/>
</dbReference>
<comment type="subunit">
    <text evidence="9 10">Homodimer, forms a heterotetramer with a Cas2 homodimer.</text>
</comment>
<feature type="binding site" evidence="10">
    <location>
        <position position="238"/>
    </location>
    <ligand>
        <name>Mn(2+)</name>
        <dbReference type="ChEBI" id="CHEBI:29035"/>
    </ligand>
</feature>
<keyword evidence="5 10" id="KW-0460">Magnesium</keyword>
<dbReference type="InterPro" id="IPR042211">
    <property type="entry name" value="CRISPR-assoc_Cas1_N"/>
</dbReference>
<name>A0A1M5A5N0_MARH1</name>
<dbReference type="InterPro" id="IPR042206">
    <property type="entry name" value="CRISPR-assoc_Cas1_C"/>
</dbReference>
<evidence type="ECO:0000256" key="6">
    <source>
        <dbReference type="ARBA" id="ARBA00023118"/>
    </source>
</evidence>
<dbReference type="GO" id="GO:0003677">
    <property type="term" value="F:DNA binding"/>
    <property type="evidence" value="ECO:0007669"/>
    <property type="project" value="UniProtKB-KW"/>
</dbReference>
<comment type="function">
    <text evidence="10">CRISPR (clustered regularly interspaced short palindromic repeat), is an adaptive immune system that provides protection against mobile genetic elements (viruses, transposable elements and conjugative plasmids). CRISPR clusters contain spacers, sequences complementary to antecedent mobile elements, and target invading nucleic acids. CRISPR clusters are transcribed and processed into CRISPR RNA (crRNA). Acts as a dsDNA endonuclease. Involved in the integration of spacer DNA into the CRISPR cassette.</text>
</comment>
<dbReference type="EC" id="3.1.-.-" evidence="10"/>
<accession>A0A1M5A5N0</accession>
<evidence type="ECO:0000256" key="4">
    <source>
        <dbReference type="ARBA" id="ARBA00022801"/>
    </source>
</evidence>
<dbReference type="GO" id="GO:0051607">
    <property type="term" value="P:defense response to virus"/>
    <property type="evidence" value="ECO:0007669"/>
    <property type="project" value="UniProtKB-UniRule"/>
</dbReference>
<feature type="binding site" evidence="10">
    <location>
        <position position="157"/>
    </location>
    <ligand>
        <name>Mn(2+)</name>
        <dbReference type="ChEBI" id="CHEBI:29035"/>
    </ligand>
</feature>
<evidence type="ECO:0000256" key="10">
    <source>
        <dbReference type="HAMAP-Rule" id="MF_01470"/>
    </source>
</evidence>
<evidence type="ECO:0000256" key="7">
    <source>
        <dbReference type="ARBA" id="ARBA00023125"/>
    </source>
</evidence>
<evidence type="ECO:0000256" key="2">
    <source>
        <dbReference type="ARBA" id="ARBA00022723"/>
    </source>
</evidence>
<evidence type="ECO:0000256" key="5">
    <source>
        <dbReference type="ARBA" id="ARBA00022842"/>
    </source>
</evidence>
<keyword evidence="3 10" id="KW-0255">Endonuclease</keyword>
<evidence type="ECO:0000256" key="1">
    <source>
        <dbReference type="ARBA" id="ARBA00022722"/>
    </source>
</evidence>
<protein>
    <recommendedName>
        <fullName evidence="10">CRISPR-associated endonuclease Cas1</fullName>
        <ecNumber evidence="10">3.1.-.-</ecNumber>
    </recommendedName>
</protein>
<dbReference type="STRING" id="1122195.SAMN02745164_02106"/>
<evidence type="ECO:0000313" key="11">
    <source>
        <dbReference type="EMBL" id="SHF25629.1"/>
    </source>
</evidence>
<keyword evidence="6 10" id="KW-0051">Antiviral defense</keyword>
<keyword evidence="4 10" id="KW-0378">Hydrolase</keyword>
<comment type="similarity">
    <text evidence="10">Belongs to the CRISPR-associated endonuclease Cas1 family.</text>
</comment>
<dbReference type="GO" id="GO:0004519">
    <property type="term" value="F:endonuclease activity"/>
    <property type="evidence" value="ECO:0007669"/>
    <property type="project" value="UniProtKB-UniRule"/>
</dbReference>
<dbReference type="Gene3D" id="1.20.120.920">
    <property type="entry name" value="CRISPR-associated endonuclease Cas1, C-terminal domain"/>
    <property type="match status" value="1"/>
</dbReference>
<proteinExistence type="inferred from homology"/>
<dbReference type="GO" id="GO:0016787">
    <property type="term" value="F:hydrolase activity"/>
    <property type="evidence" value="ECO:0007669"/>
    <property type="project" value="UniProtKB-KW"/>
</dbReference>
<evidence type="ECO:0000313" key="12">
    <source>
        <dbReference type="Proteomes" id="UP000184334"/>
    </source>
</evidence>
<reference evidence="11" key="1">
    <citation type="submission" date="2016-11" db="EMBL/GenBank/DDBJ databases">
        <authorList>
            <person name="Varghese N."/>
            <person name="Submissions S."/>
        </authorList>
    </citation>
    <scope>NUCLEOTIDE SEQUENCE [LARGE SCALE GENOMIC DNA]</scope>
    <source>
        <strain evidence="11">DSM 16785</strain>
    </source>
</reference>
<evidence type="ECO:0000256" key="3">
    <source>
        <dbReference type="ARBA" id="ARBA00022759"/>
    </source>
</evidence>
<dbReference type="Pfam" id="PF01867">
    <property type="entry name" value="Cas_Cas1"/>
    <property type="match status" value="1"/>
</dbReference>
<dbReference type="InterPro" id="IPR002729">
    <property type="entry name" value="CRISPR-assoc_Cas1"/>
</dbReference>
<dbReference type="GO" id="GO:0046872">
    <property type="term" value="F:metal ion binding"/>
    <property type="evidence" value="ECO:0007669"/>
    <property type="project" value="UniProtKB-UniRule"/>
</dbReference>
<dbReference type="Gene3D" id="3.100.10.20">
    <property type="entry name" value="CRISPR-associated endonuclease Cas1, N-terminal domain"/>
    <property type="match status" value="1"/>
</dbReference>
<dbReference type="PANTHER" id="PTHR34353:SF2">
    <property type="entry name" value="CRISPR-ASSOCIATED ENDONUCLEASE CAS1 1"/>
    <property type="match status" value="1"/>
</dbReference>
<gene>
    <name evidence="10" type="primary">cas1</name>
    <name evidence="11" type="ORF">SAMN02745164_02106</name>
</gene>
<dbReference type="GO" id="GO:0043571">
    <property type="term" value="P:maintenance of CRISPR repeat elements"/>
    <property type="evidence" value="ECO:0007669"/>
    <property type="project" value="UniProtKB-UniRule"/>
</dbReference>
<feature type="binding site" evidence="10">
    <location>
        <position position="223"/>
    </location>
    <ligand>
        <name>Mn(2+)</name>
        <dbReference type="ChEBI" id="CHEBI:29035"/>
    </ligand>
</feature>
<comment type="caution">
    <text evidence="11">The sequence shown here is derived from an EMBL/GenBank/DDBJ whole genome shotgun (WGS) entry which is preliminary data.</text>
</comment>
<dbReference type="InterPro" id="IPR050646">
    <property type="entry name" value="Cas1"/>
</dbReference>
<organism evidence="11 12">
    <name type="scientific">Marinitoga hydrogenitolerans (strain DSM 16785 / JCM 12826 / AT1271)</name>
    <dbReference type="NCBI Taxonomy" id="1122195"/>
    <lineage>
        <taxon>Bacteria</taxon>
        <taxon>Thermotogati</taxon>
        <taxon>Thermotogota</taxon>
        <taxon>Thermotogae</taxon>
        <taxon>Petrotogales</taxon>
        <taxon>Petrotogaceae</taxon>
        <taxon>Marinitoga</taxon>
    </lineage>
</organism>
<dbReference type="CDD" id="cd09634">
    <property type="entry name" value="Cas1_I-II-III"/>
    <property type="match status" value="1"/>
</dbReference>